<accession>A0A835RZV7</accession>
<dbReference type="AlphaFoldDB" id="A0A835RZV7"/>
<evidence type="ECO:0000313" key="1">
    <source>
        <dbReference type="EMBL" id="KAG0499978.1"/>
    </source>
</evidence>
<organism evidence="1 2">
    <name type="scientific">Vanilla planifolia</name>
    <name type="common">Vanilla</name>
    <dbReference type="NCBI Taxonomy" id="51239"/>
    <lineage>
        <taxon>Eukaryota</taxon>
        <taxon>Viridiplantae</taxon>
        <taxon>Streptophyta</taxon>
        <taxon>Embryophyta</taxon>
        <taxon>Tracheophyta</taxon>
        <taxon>Spermatophyta</taxon>
        <taxon>Magnoliopsida</taxon>
        <taxon>Liliopsida</taxon>
        <taxon>Asparagales</taxon>
        <taxon>Orchidaceae</taxon>
        <taxon>Vanilloideae</taxon>
        <taxon>Vanilleae</taxon>
        <taxon>Vanilla</taxon>
    </lineage>
</organism>
<evidence type="ECO:0000313" key="2">
    <source>
        <dbReference type="Proteomes" id="UP000639772"/>
    </source>
</evidence>
<protein>
    <submittedName>
        <fullName evidence="1">Uncharacterized protein</fullName>
    </submittedName>
</protein>
<name>A0A835RZV7_VANPL</name>
<dbReference type="EMBL" id="JADCNM010000001">
    <property type="protein sequence ID" value="KAG0499978.1"/>
    <property type="molecule type" value="Genomic_DNA"/>
</dbReference>
<dbReference type="Proteomes" id="UP000639772">
    <property type="component" value="Chromosome 1"/>
</dbReference>
<proteinExistence type="predicted"/>
<comment type="caution">
    <text evidence="1">The sequence shown here is derived from an EMBL/GenBank/DDBJ whole genome shotgun (WGS) entry which is preliminary data.</text>
</comment>
<sequence length="66" mass="7830">MPATCGWPWRFRFGEQNVLVYQYCSMSIRGAKDIHSWRNNVRLYDVSILNIATTGAGFYRIEFHER</sequence>
<gene>
    <name evidence="1" type="ORF">HPP92_000050</name>
</gene>
<reference evidence="1 2" key="1">
    <citation type="journal article" date="2020" name="Nat. Food">
        <title>A phased Vanilla planifolia genome enables genetic improvement of flavour and production.</title>
        <authorList>
            <person name="Hasing T."/>
            <person name="Tang H."/>
            <person name="Brym M."/>
            <person name="Khazi F."/>
            <person name="Huang T."/>
            <person name="Chambers A.H."/>
        </authorList>
    </citation>
    <scope>NUCLEOTIDE SEQUENCE [LARGE SCALE GENOMIC DNA]</scope>
    <source>
        <tissue evidence="1">Leaf</tissue>
    </source>
</reference>